<reference evidence="1" key="1">
    <citation type="submission" date="2019-08" db="EMBL/GenBank/DDBJ databases">
        <authorList>
            <person name="Kucharzyk K."/>
            <person name="Murdoch R.W."/>
            <person name="Higgins S."/>
            <person name="Loffler F."/>
        </authorList>
    </citation>
    <scope>NUCLEOTIDE SEQUENCE</scope>
</reference>
<proteinExistence type="predicted"/>
<comment type="caution">
    <text evidence="1">The sequence shown here is derived from an EMBL/GenBank/DDBJ whole genome shotgun (WGS) entry which is preliminary data.</text>
</comment>
<gene>
    <name evidence="1" type="ORF">SDC9_17651</name>
</gene>
<evidence type="ECO:0000313" key="1">
    <source>
        <dbReference type="EMBL" id="MPL71872.1"/>
    </source>
</evidence>
<protein>
    <submittedName>
        <fullName evidence="1">Uncharacterized protein</fullName>
    </submittedName>
</protein>
<organism evidence="1">
    <name type="scientific">bioreactor metagenome</name>
    <dbReference type="NCBI Taxonomy" id="1076179"/>
    <lineage>
        <taxon>unclassified sequences</taxon>
        <taxon>metagenomes</taxon>
        <taxon>ecological metagenomes</taxon>
    </lineage>
</organism>
<sequence>MERTAVLPLHEYNRLMAVNRAITEGKKVFIGSFVIPYESGMHQSYEGLAFTSDEAVIKQSEEIENLKNIIVKLNEDRLKEAFDHTHRKAELRNILYEILTASDQIHITNYRKIKREITELIYSSAKKNGINGLFNSDHLKQINTKQL</sequence>
<dbReference type="AlphaFoldDB" id="A0A644U0A8"/>
<dbReference type="EMBL" id="VSSQ01000062">
    <property type="protein sequence ID" value="MPL71872.1"/>
    <property type="molecule type" value="Genomic_DNA"/>
</dbReference>
<accession>A0A644U0A8</accession>
<name>A0A644U0A8_9ZZZZ</name>